<evidence type="ECO:0000256" key="2">
    <source>
        <dbReference type="ARBA" id="ARBA00022692"/>
    </source>
</evidence>
<organism evidence="7 8">
    <name type="scientific">Rhizobium jaguaris</name>
    <dbReference type="NCBI Taxonomy" id="1312183"/>
    <lineage>
        <taxon>Bacteria</taxon>
        <taxon>Pseudomonadati</taxon>
        <taxon>Pseudomonadota</taxon>
        <taxon>Alphaproteobacteria</taxon>
        <taxon>Hyphomicrobiales</taxon>
        <taxon>Rhizobiaceae</taxon>
        <taxon>Rhizobium/Agrobacterium group</taxon>
        <taxon>Rhizobium</taxon>
    </lineage>
</organism>
<dbReference type="AlphaFoldDB" id="A0A387G5Q4"/>
<evidence type="ECO:0000256" key="5">
    <source>
        <dbReference type="SAM" id="Phobius"/>
    </source>
</evidence>
<gene>
    <name evidence="7" type="ORF">CCGE525_33765</name>
</gene>
<feature type="transmembrane region" description="Helical" evidence="5">
    <location>
        <begin position="35"/>
        <end position="56"/>
    </location>
</feature>
<keyword evidence="7" id="KW-0614">Plasmid</keyword>
<dbReference type="Proteomes" id="UP000282195">
    <property type="component" value="Plasmid pRCCGE525c"/>
</dbReference>
<accession>A0A387G5Q4</accession>
<dbReference type="EMBL" id="CP032695">
    <property type="protein sequence ID" value="AYG63604.1"/>
    <property type="molecule type" value="Genomic_DNA"/>
</dbReference>
<evidence type="ECO:0000259" key="6">
    <source>
        <dbReference type="Pfam" id="PF07298"/>
    </source>
</evidence>
<evidence type="ECO:0000313" key="7">
    <source>
        <dbReference type="EMBL" id="AYG63604.1"/>
    </source>
</evidence>
<evidence type="ECO:0000313" key="8">
    <source>
        <dbReference type="Proteomes" id="UP000282195"/>
    </source>
</evidence>
<dbReference type="RefSeq" id="WP_120708502.1">
    <property type="nucleotide sequence ID" value="NZ_CP032695.1"/>
</dbReference>
<feature type="transmembrane region" description="Helical" evidence="5">
    <location>
        <begin position="136"/>
        <end position="154"/>
    </location>
</feature>
<evidence type="ECO:0000256" key="4">
    <source>
        <dbReference type="ARBA" id="ARBA00023136"/>
    </source>
</evidence>
<feature type="transmembrane region" description="Helical" evidence="5">
    <location>
        <begin position="68"/>
        <end position="90"/>
    </location>
</feature>
<dbReference type="Pfam" id="PF07298">
    <property type="entry name" value="NnrU"/>
    <property type="match status" value="1"/>
</dbReference>
<protein>
    <submittedName>
        <fullName evidence="7">NnrU family protein</fullName>
    </submittedName>
</protein>
<dbReference type="KEGG" id="rjg:CCGE525_33765"/>
<evidence type="ECO:0000256" key="3">
    <source>
        <dbReference type="ARBA" id="ARBA00022989"/>
    </source>
</evidence>
<keyword evidence="8" id="KW-1185">Reference proteome</keyword>
<dbReference type="InterPro" id="IPR009915">
    <property type="entry name" value="NnrU_dom"/>
</dbReference>
<feature type="transmembrane region" description="Helical" evidence="5">
    <location>
        <begin position="193"/>
        <end position="215"/>
    </location>
</feature>
<sequence length="225" mass="24149">MNEFALAFALFLGLHSVPAIPAIRSAIIRRTGRSAYFILYSTVSTAVLIWVFRAALALDYIPLWDFQPWHAAITIFLAPIGIFLVIAGLLSCNPLSVSLRTSGQRGAIVLVTRHPVLWGFAFWAVGHLVANGDLRALFLFGGFALFSLGSIPLAEKRARNRLGTSWTDVAASTSVFPFAGLLRGHGLGIDMPILFGAVAAAIITGWLLLGGHSFLFGADPIATLM</sequence>
<keyword evidence="4 5" id="KW-0472">Membrane</keyword>
<proteinExistence type="predicted"/>
<dbReference type="GO" id="GO:0016020">
    <property type="term" value="C:membrane"/>
    <property type="evidence" value="ECO:0007669"/>
    <property type="project" value="UniProtKB-SubCell"/>
</dbReference>
<keyword evidence="2 5" id="KW-0812">Transmembrane</keyword>
<name>A0A387G5Q4_9HYPH</name>
<comment type="subcellular location">
    <subcellularLocation>
        <location evidence="1">Membrane</location>
        <topology evidence="1">Multi-pass membrane protein</topology>
    </subcellularLocation>
</comment>
<keyword evidence="3 5" id="KW-1133">Transmembrane helix</keyword>
<evidence type="ECO:0000256" key="1">
    <source>
        <dbReference type="ARBA" id="ARBA00004141"/>
    </source>
</evidence>
<reference evidence="7 8" key="1">
    <citation type="submission" date="2018-10" db="EMBL/GenBank/DDBJ databases">
        <title>Rhizobium etli, R. leguminosarum and a new Rhizobium genospecies from Phaseolus dumosus.</title>
        <authorList>
            <person name="Ramirez-Puebla S.T."/>
            <person name="Rogel-Hernandez M.A."/>
            <person name="Guerrero G."/>
            <person name="Ormeno-Orrillo E."/>
            <person name="Martinez-Romero J.C."/>
            <person name="Negrete-Yankelevich S."/>
            <person name="Martinez-Romero E."/>
        </authorList>
    </citation>
    <scope>NUCLEOTIDE SEQUENCE [LARGE SCALE GENOMIC DNA]</scope>
    <source>
        <strain evidence="7 8">CCGE525</strain>
        <plasmid evidence="8">prccge525c</plasmid>
    </source>
</reference>
<dbReference type="OrthoDB" id="7828645at2"/>
<geneLocation type="plasmid" evidence="8">
    <name>prccge525c</name>
</geneLocation>
<feature type="domain" description="NnrU" evidence="6">
    <location>
        <begin position="4"/>
        <end position="220"/>
    </location>
</feature>